<dbReference type="EMBL" id="CABDUW010001294">
    <property type="protein sequence ID" value="VTJ80392.1"/>
    <property type="molecule type" value="Genomic_DNA"/>
</dbReference>
<evidence type="ECO:0000256" key="1">
    <source>
        <dbReference type="SAM" id="MobiDB-lite"/>
    </source>
</evidence>
<reference evidence="2" key="1">
    <citation type="submission" date="2019-04" db="EMBL/GenBank/DDBJ databases">
        <authorList>
            <person name="Alioto T."/>
            <person name="Alioto T."/>
        </authorList>
    </citation>
    <scope>NUCLEOTIDE SEQUENCE [LARGE SCALE GENOMIC DNA]</scope>
</reference>
<dbReference type="AlphaFoldDB" id="A0A5E4CHI9"/>
<feature type="region of interest" description="Disordered" evidence="1">
    <location>
        <begin position="93"/>
        <end position="115"/>
    </location>
</feature>
<name>A0A5E4CHI9_MARMO</name>
<evidence type="ECO:0000313" key="3">
    <source>
        <dbReference type="Proteomes" id="UP000335636"/>
    </source>
</evidence>
<feature type="region of interest" description="Disordered" evidence="1">
    <location>
        <begin position="62"/>
        <end position="81"/>
    </location>
</feature>
<keyword evidence="3" id="KW-1185">Reference proteome</keyword>
<gene>
    <name evidence="2" type="ORF">MONAX_5E015334</name>
</gene>
<sequence length="183" mass="20335">MTEHHGRSREGSEVSNTETNVVFKPRHAGCPRKRDSELQRLFRLWWQLLVLGQEVWTKPEETPLKPQVSQPPGVLPKPEPGWKCHCQPVRRGKRAKQLGQEQPVGKKQRGSRPLTGSGVCVPLTGARPATASHTTGSFPYGSLHPPTHTSPCWCLSAKPLCGATFPVHILLPGPVFHFPCYFL</sequence>
<evidence type="ECO:0000313" key="2">
    <source>
        <dbReference type="EMBL" id="VTJ80392.1"/>
    </source>
</evidence>
<dbReference type="Proteomes" id="UP000335636">
    <property type="component" value="Unassembled WGS sequence"/>
</dbReference>
<organism evidence="2 3">
    <name type="scientific">Marmota monax</name>
    <name type="common">Woodchuck</name>
    <dbReference type="NCBI Taxonomy" id="9995"/>
    <lineage>
        <taxon>Eukaryota</taxon>
        <taxon>Metazoa</taxon>
        <taxon>Chordata</taxon>
        <taxon>Craniata</taxon>
        <taxon>Vertebrata</taxon>
        <taxon>Euteleostomi</taxon>
        <taxon>Mammalia</taxon>
        <taxon>Eutheria</taxon>
        <taxon>Euarchontoglires</taxon>
        <taxon>Glires</taxon>
        <taxon>Rodentia</taxon>
        <taxon>Sciuromorpha</taxon>
        <taxon>Sciuridae</taxon>
        <taxon>Xerinae</taxon>
        <taxon>Marmotini</taxon>
        <taxon>Marmota</taxon>
    </lineage>
</organism>
<comment type="caution">
    <text evidence="2">The sequence shown here is derived from an EMBL/GenBank/DDBJ whole genome shotgun (WGS) entry which is preliminary data.</text>
</comment>
<accession>A0A5E4CHI9</accession>
<protein>
    <submittedName>
        <fullName evidence="2">Uncharacterized protein</fullName>
    </submittedName>
</protein>
<proteinExistence type="predicted"/>